<proteinExistence type="predicted"/>
<evidence type="ECO:0000313" key="2">
    <source>
        <dbReference type="Proteomes" id="UP000596660"/>
    </source>
</evidence>
<reference evidence="1" key="2">
    <citation type="submission" date="2021-03" db="UniProtKB">
        <authorList>
            <consortium name="EnsemblPlants"/>
        </authorList>
    </citation>
    <scope>IDENTIFICATION</scope>
</reference>
<dbReference type="Proteomes" id="UP000596660">
    <property type="component" value="Unplaced"/>
</dbReference>
<evidence type="ECO:0000313" key="1">
    <source>
        <dbReference type="EnsemblPlants" id="AUR62041123-RA:cds"/>
    </source>
</evidence>
<protein>
    <submittedName>
        <fullName evidence="1">Uncharacterized protein</fullName>
    </submittedName>
</protein>
<dbReference type="Gramene" id="AUR62041123-RA">
    <property type="protein sequence ID" value="AUR62041123-RA:cds"/>
    <property type="gene ID" value="AUR62041123"/>
</dbReference>
<organism evidence="1 2">
    <name type="scientific">Chenopodium quinoa</name>
    <name type="common">Quinoa</name>
    <dbReference type="NCBI Taxonomy" id="63459"/>
    <lineage>
        <taxon>Eukaryota</taxon>
        <taxon>Viridiplantae</taxon>
        <taxon>Streptophyta</taxon>
        <taxon>Embryophyta</taxon>
        <taxon>Tracheophyta</taxon>
        <taxon>Spermatophyta</taxon>
        <taxon>Magnoliopsida</taxon>
        <taxon>eudicotyledons</taxon>
        <taxon>Gunneridae</taxon>
        <taxon>Pentapetalae</taxon>
        <taxon>Caryophyllales</taxon>
        <taxon>Chenopodiaceae</taxon>
        <taxon>Chenopodioideae</taxon>
        <taxon>Atripliceae</taxon>
        <taxon>Chenopodium</taxon>
    </lineage>
</organism>
<name>A0A803N660_CHEQI</name>
<reference evidence="1" key="1">
    <citation type="journal article" date="2017" name="Nature">
        <title>The genome of Chenopodium quinoa.</title>
        <authorList>
            <person name="Jarvis D.E."/>
            <person name="Ho Y.S."/>
            <person name="Lightfoot D.J."/>
            <person name="Schmoeckel S.M."/>
            <person name="Li B."/>
            <person name="Borm T.J.A."/>
            <person name="Ohyanagi H."/>
            <person name="Mineta K."/>
            <person name="Michell C.T."/>
            <person name="Saber N."/>
            <person name="Kharbatia N.M."/>
            <person name="Rupper R.R."/>
            <person name="Sharp A.R."/>
            <person name="Dally N."/>
            <person name="Boughton B.A."/>
            <person name="Woo Y.H."/>
            <person name="Gao G."/>
            <person name="Schijlen E.G.W.M."/>
            <person name="Guo X."/>
            <person name="Momin A.A."/>
            <person name="Negrao S."/>
            <person name="Al-Babili S."/>
            <person name="Gehring C."/>
            <person name="Roessner U."/>
            <person name="Jung C."/>
            <person name="Murphy K."/>
            <person name="Arold S.T."/>
            <person name="Gojobori T."/>
            <person name="van der Linden C.G."/>
            <person name="van Loo E.N."/>
            <person name="Jellen E.N."/>
            <person name="Maughan P.J."/>
            <person name="Tester M."/>
        </authorList>
    </citation>
    <scope>NUCLEOTIDE SEQUENCE [LARGE SCALE GENOMIC DNA]</scope>
    <source>
        <strain evidence="1">cv. PI 614886</strain>
    </source>
</reference>
<keyword evidence="2" id="KW-1185">Reference proteome</keyword>
<dbReference type="AlphaFoldDB" id="A0A803N660"/>
<sequence>MIGQTPTLRLWRNFFKLIPYKENFGVGWWEFRICNGFKVVQNKISNVKNRRGQLIFVYCRTWDIPLVPNLEEPNLSLNYDNPHMTTEEAVVTFCLETKGLVINGDPVQLPMTWIPDRAFLEDEKKTCTISLCFRSFGYMDTDALNNQKVLALRASAMRKLLKNGTREIPLPTLEKDPGKSYLNSGQDTKAKLYYGS</sequence>
<dbReference type="EnsemblPlants" id="AUR62041123-RA">
    <property type="protein sequence ID" value="AUR62041123-RA:cds"/>
    <property type="gene ID" value="AUR62041123"/>
</dbReference>
<accession>A0A803N660</accession>